<dbReference type="GO" id="GO:0003677">
    <property type="term" value="F:DNA binding"/>
    <property type="evidence" value="ECO:0007669"/>
    <property type="project" value="UniProtKB-KW"/>
</dbReference>
<dbReference type="Proteomes" id="UP000589620">
    <property type="component" value="Unassembled WGS sequence"/>
</dbReference>
<keyword evidence="3" id="KW-1185">Reference proteome</keyword>
<feature type="domain" description="HTH marR-type" evidence="1">
    <location>
        <begin position="1"/>
        <end position="135"/>
    </location>
</feature>
<name>A0A852T0T7_9MICO</name>
<dbReference type="RefSeq" id="WP_179457168.1">
    <property type="nucleotide sequence ID" value="NZ_BAAAPX010000001.1"/>
</dbReference>
<sequence length="137" mass="14995">MTTNLEALGLAIKRAQYRDHRTMDAALQEVGVSLVQWDALRAIDRMPNASGHDLAVTTFQSDQAFGTLANRLAARGLIVRTAGQGRRIEHALTDDGRRVLAAGHAVADRVLDRLFDPLAEDERATLLRILQRLAGDA</sequence>
<keyword evidence="2" id="KW-0238">DNA-binding</keyword>
<dbReference type="InterPro" id="IPR036388">
    <property type="entry name" value="WH-like_DNA-bd_sf"/>
</dbReference>
<evidence type="ECO:0000259" key="1">
    <source>
        <dbReference type="PROSITE" id="PS50995"/>
    </source>
</evidence>
<dbReference type="InterPro" id="IPR039422">
    <property type="entry name" value="MarR/SlyA-like"/>
</dbReference>
<dbReference type="GO" id="GO:0003700">
    <property type="term" value="F:DNA-binding transcription factor activity"/>
    <property type="evidence" value="ECO:0007669"/>
    <property type="project" value="InterPro"/>
</dbReference>
<dbReference type="PANTHER" id="PTHR33164:SF103">
    <property type="entry name" value="REGULATORY PROTEIN MARR"/>
    <property type="match status" value="1"/>
</dbReference>
<protein>
    <submittedName>
        <fullName evidence="2">DNA-binding MarR family transcriptional regulator</fullName>
    </submittedName>
</protein>
<evidence type="ECO:0000313" key="2">
    <source>
        <dbReference type="EMBL" id="NYD75148.1"/>
    </source>
</evidence>
<accession>A0A852T0T7</accession>
<dbReference type="SMART" id="SM00347">
    <property type="entry name" value="HTH_MARR"/>
    <property type="match status" value="1"/>
</dbReference>
<dbReference type="Gene3D" id="1.10.10.10">
    <property type="entry name" value="Winged helix-like DNA-binding domain superfamily/Winged helix DNA-binding domain"/>
    <property type="match status" value="1"/>
</dbReference>
<dbReference type="EMBL" id="JACCBJ010000001">
    <property type="protein sequence ID" value="NYD75148.1"/>
    <property type="molecule type" value="Genomic_DNA"/>
</dbReference>
<reference evidence="2 3" key="1">
    <citation type="submission" date="2020-07" db="EMBL/GenBank/DDBJ databases">
        <title>Sequencing the genomes of 1000 actinobacteria strains.</title>
        <authorList>
            <person name="Klenk H.-P."/>
        </authorList>
    </citation>
    <scope>NUCLEOTIDE SEQUENCE [LARGE SCALE GENOMIC DNA]</scope>
    <source>
        <strain evidence="2 3">DSM 23871</strain>
    </source>
</reference>
<dbReference type="SUPFAM" id="SSF46785">
    <property type="entry name" value="Winged helix' DNA-binding domain"/>
    <property type="match status" value="1"/>
</dbReference>
<gene>
    <name evidence="2" type="ORF">BJ963_002667</name>
</gene>
<dbReference type="PROSITE" id="PS50995">
    <property type="entry name" value="HTH_MARR_2"/>
    <property type="match status" value="1"/>
</dbReference>
<dbReference type="Pfam" id="PF12802">
    <property type="entry name" value="MarR_2"/>
    <property type="match status" value="1"/>
</dbReference>
<evidence type="ECO:0000313" key="3">
    <source>
        <dbReference type="Proteomes" id="UP000589620"/>
    </source>
</evidence>
<dbReference type="AlphaFoldDB" id="A0A852T0T7"/>
<comment type="caution">
    <text evidence="2">The sequence shown here is derived from an EMBL/GenBank/DDBJ whole genome shotgun (WGS) entry which is preliminary data.</text>
</comment>
<dbReference type="PANTHER" id="PTHR33164">
    <property type="entry name" value="TRANSCRIPTIONAL REGULATOR, MARR FAMILY"/>
    <property type="match status" value="1"/>
</dbReference>
<proteinExistence type="predicted"/>
<dbReference type="InterPro" id="IPR000835">
    <property type="entry name" value="HTH_MarR-typ"/>
</dbReference>
<organism evidence="2 3">
    <name type="scientific">Leifsonia soli</name>
    <dbReference type="NCBI Taxonomy" id="582665"/>
    <lineage>
        <taxon>Bacteria</taxon>
        <taxon>Bacillati</taxon>
        <taxon>Actinomycetota</taxon>
        <taxon>Actinomycetes</taxon>
        <taxon>Micrococcales</taxon>
        <taxon>Microbacteriaceae</taxon>
        <taxon>Leifsonia</taxon>
    </lineage>
</organism>
<dbReference type="GO" id="GO:0006950">
    <property type="term" value="P:response to stress"/>
    <property type="evidence" value="ECO:0007669"/>
    <property type="project" value="TreeGrafter"/>
</dbReference>
<dbReference type="InterPro" id="IPR036390">
    <property type="entry name" value="WH_DNA-bd_sf"/>
</dbReference>